<organism evidence="1 2">
    <name type="scientific">Lepidopterella palustris CBS 459.81</name>
    <dbReference type="NCBI Taxonomy" id="1314670"/>
    <lineage>
        <taxon>Eukaryota</taxon>
        <taxon>Fungi</taxon>
        <taxon>Dikarya</taxon>
        <taxon>Ascomycota</taxon>
        <taxon>Pezizomycotina</taxon>
        <taxon>Dothideomycetes</taxon>
        <taxon>Pleosporomycetidae</taxon>
        <taxon>Mytilinidiales</taxon>
        <taxon>Argynnaceae</taxon>
        <taxon>Lepidopterella</taxon>
    </lineage>
</organism>
<name>A0A8E2JCV0_9PEZI</name>
<evidence type="ECO:0000313" key="1">
    <source>
        <dbReference type="EMBL" id="OCK77359.1"/>
    </source>
</evidence>
<proteinExistence type="predicted"/>
<accession>A0A8E2JCV0</accession>
<reference evidence="1 2" key="1">
    <citation type="journal article" date="2016" name="Nat. Commun.">
        <title>Ectomycorrhizal ecology is imprinted in the genome of the dominant symbiotic fungus Cenococcum geophilum.</title>
        <authorList>
            <consortium name="DOE Joint Genome Institute"/>
            <person name="Peter M."/>
            <person name="Kohler A."/>
            <person name="Ohm R.A."/>
            <person name="Kuo A."/>
            <person name="Krutzmann J."/>
            <person name="Morin E."/>
            <person name="Arend M."/>
            <person name="Barry K.W."/>
            <person name="Binder M."/>
            <person name="Choi C."/>
            <person name="Clum A."/>
            <person name="Copeland A."/>
            <person name="Grisel N."/>
            <person name="Haridas S."/>
            <person name="Kipfer T."/>
            <person name="LaButti K."/>
            <person name="Lindquist E."/>
            <person name="Lipzen A."/>
            <person name="Maire R."/>
            <person name="Meier B."/>
            <person name="Mihaltcheva S."/>
            <person name="Molinier V."/>
            <person name="Murat C."/>
            <person name="Poggeler S."/>
            <person name="Quandt C.A."/>
            <person name="Sperisen C."/>
            <person name="Tritt A."/>
            <person name="Tisserant E."/>
            <person name="Crous P.W."/>
            <person name="Henrissat B."/>
            <person name="Nehls U."/>
            <person name="Egli S."/>
            <person name="Spatafora J.W."/>
            <person name="Grigoriev I.V."/>
            <person name="Martin F.M."/>
        </authorList>
    </citation>
    <scope>NUCLEOTIDE SEQUENCE [LARGE SCALE GENOMIC DNA]</scope>
    <source>
        <strain evidence="1 2">CBS 459.81</strain>
    </source>
</reference>
<keyword evidence="2" id="KW-1185">Reference proteome</keyword>
<evidence type="ECO:0000313" key="2">
    <source>
        <dbReference type="Proteomes" id="UP000250266"/>
    </source>
</evidence>
<protein>
    <submittedName>
        <fullName evidence="1">Uncharacterized protein</fullName>
    </submittedName>
</protein>
<gene>
    <name evidence="1" type="ORF">K432DRAFT_122442</name>
</gene>
<sequence length="95" mass="10597">MQREDANSISTLRHLPLRVVLVVAGKVYLCQAVRFVFHLAAMWCPHGRQSRTDGTGDAYDPVFQAAKCANGNIWASTWPTPGYQSLPNKQLALRK</sequence>
<dbReference type="Proteomes" id="UP000250266">
    <property type="component" value="Unassembled WGS sequence"/>
</dbReference>
<dbReference type="AlphaFoldDB" id="A0A8E2JCV0"/>
<dbReference type="EMBL" id="KV745134">
    <property type="protein sequence ID" value="OCK77359.1"/>
    <property type="molecule type" value="Genomic_DNA"/>
</dbReference>